<dbReference type="Gene3D" id="1.20.120.1200">
    <property type="entry name" value="NADH-ubiquinone/plastoquinone oxidoreductase chain 6, subunit NuoJ"/>
    <property type="match status" value="1"/>
</dbReference>
<feature type="transmembrane region" description="Helical" evidence="15">
    <location>
        <begin position="91"/>
        <end position="111"/>
    </location>
</feature>
<feature type="transmembrane region" description="Helical" evidence="15">
    <location>
        <begin position="140"/>
        <end position="164"/>
    </location>
</feature>
<keyword evidence="6 15" id="KW-0679">Respiratory chain</keyword>
<keyword evidence="10 15" id="KW-1133">Transmembrane helix</keyword>
<dbReference type="CTD" id="4541"/>
<dbReference type="PANTHER" id="PTHR11435:SF1">
    <property type="entry name" value="NADH-UBIQUINONE OXIDOREDUCTASE CHAIN 6"/>
    <property type="match status" value="1"/>
</dbReference>
<feature type="transmembrane region" description="Helical" evidence="15">
    <location>
        <begin position="31"/>
        <end position="50"/>
    </location>
</feature>
<feature type="transmembrane region" description="Helical" evidence="15">
    <location>
        <begin position="56"/>
        <end position="79"/>
    </location>
</feature>
<evidence type="ECO:0000256" key="10">
    <source>
        <dbReference type="ARBA" id="ARBA00022989"/>
    </source>
</evidence>
<evidence type="ECO:0000256" key="1">
    <source>
        <dbReference type="ARBA" id="ARBA00004225"/>
    </source>
</evidence>
<gene>
    <name evidence="16" type="primary">ND6</name>
</gene>
<evidence type="ECO:0000256" key="4">
    <source>
        <dbReference type="ARBA" id="ARBA00021095"/>
    </source>
</evidence>
<keyword evidence="7 15" id="KW-0812">Transmembrane</keyword>
<evidence type="ECO:0000256" key="3">
    <source>
        <dbReference type="ARBA" id="ARBA00012944"/>
    </source>
</evidence>
<dbReference type="InterPro" id="IPR050269">
    <property type="entry name" value="ComplexI_Subunit6"/>
</dbReference>
<dbReference type="EC" id="7.1.1.2" evidence="3 15"/>
<evidence type="ECO:0000256" key="13">
    <source>
        <dbReference type="ARBA" id="ARBA00023136"/>
    </source>
</evidence>
<dbReference type="Pfam" id="PF00499">
    <property type="entry name" value="Oxidored_q3"/>
    <property type="match status" value="1"/>
</dbReference>
<keyword evidence="5 15" id="KW-0813">Transport</keyword>
<dbReference type="AlphaFoldDB" id="A0A7U0IVD9"/>
<dbReference type="InterPro" id="IPR042106">
    <property type="entry name" value="Nuo/plastoQ_OxRdtase_6_NuoJ"/>
</dbReference>
<dbReference type="PANTHER" id="PTHR11435">
    <property type="entry name" value="NADH UBIQUINONE OXIDOREDUCTASE SUBUNIT ND6"/>
    <property type="match status" value="1"/>
</dbReference>
<comment type="catalytic activity">
    <reaction evidence="14 15">
        <text>a ubiquinone + NADH + 5 H(+)(in) = a ubiquinol + NAD(+) + 4 H(+)(out)</text>
        <dbReference type="Rhea" id="RHEA:29091"/>
        <dbReference type="Rhea" id="RHEA-COMP:9565"/>
        <dbReference type="Rhea" id="RHEA-COMP:9566"/>
        <dbReference type="ChEBI" id="CHEBI:15378"/>
        <dbReference type="ChEBI" id="CHEBI:16389"/>
        <dbReference type="ChEBI" id="CHEBI:17976"/>
        <dbReference type="ChEBI" id="CHEBI:57540"/>
        <dbReference type="ChEBI" id="CHEBI:57945"/>
        <dbReference type="EC" id="7.1.1.2"/>
    </reaction>
</comment>
<dbReference type="GO" id="GO:0008137">
    <property type="term" value="F:NADH dehydrogenase (ubiquinone) activity"/>
    <property type="evidence" value="ECO:0007669"/>
    <property type="project" value="UniProtKB-UniRule"/>
</dbReference>
<comment type="subcellular location">
    <subcellularLocation>
        <location evidence="1 15">Mitochondrion membrane</location>
        <topology evidence="1 15">Multi-pass membrane protein</topology>
    </subcellularLocation>
</comment>
<proteinExistence type="inferred from homology"/>
<comment type="function">
    <text evidence="15">Core subunit of the mitochondrial membrane respiratory chain NADH dehydrogenase (Complex I) which catalyzes electron transfer from NADH through the respiratory chain, using ubiquinone as an electron acceptor. Essential for the catalytic activity and assembly of complex I.</text>
</comment>
<dbReference type="GeneID" id="67148346"/>
<evidence type="ECO:0000256" key="7">
    <source>
        <dbReference type="ARBA" id="ARBA00022692"/>
    </source>
</evidence>
<keyword evidence="9 15" id="KW-0249">Electron transport</keyword>
<keyword evidence="15" id="KW-0830">Ubiquinone</keyword>
<dbReference type="GO" id="GO:0031966">
    <property type="term" value="C:mitochondrial membrane"/>
    <property type="evidence" value="ECO:0007669"/>
    <property type="project" value="UniProtKB-SubCell"/>
</dbReference>
<name>A0A7U0IVD9_9TELE</name>
<evidence type="ECO:0000256" key="12">
    <source>
        <dbReference type="ARBA" id="ARBA00023128"/>
    </source>
</evidence>
<evidence type="ECO:0000256" key="8">
    <source>
        <dbReference type="ARBA" id="ARBA00022967"/>
    </source>
</evidence>
<dbReference type="InterPro" id="IPR001457">
    <property type="entry name" value="NADH_UbQ/plastoQ_OxRdtase_su6"/>
</dbReference>
<organism evidence="16">
    <name type="scientific">Sardinops sagax</name>
    <name type="common">South American pilchard</name>
    <dbReference type="NCBI Taxonomy" id="28381"/>
    <lineage>
        <taxon>Eukaryota</taxon>
        <taxon>Metazoa</taxon>
        <taxon>Chordata</taxon>
        <taxon>Craniata</taxon>
        <taxon>Vertebrata</taxon>
        <taxon>Euteleostomi</taxon>
        <taxon>Actinopterygii</taxon>
        <taxon>Neopterygii</taxon>
        <taxon>Teleostei</taxon>
        <taxon>Clupei</taxon>
        <taxon>Clupeiformes</taxon>
        <taxon>Clupeoidei</taxon>
        <taxon>Clupeidae</taxon>
        <taxon>Sardinops</taxon>
    </lineage>
</organism>
<keyword evidence="13 15" id="KW-0472">Membrane</keyword>
<comment type="similarity">
    <text evidence="2 15">Belongs to the complex I subunit 6 family.</text>
</comment>
<evidence type="ECO:0000256" key="6">
    <source>
        <dbReference type="ARBA" id="ARBA00022660"/>
    </source>
</evidence>
<keyword evidence="11 15" id="KW-0520">NAD</keyword>
<keyword evidence="12 15" id="KW-0496">Mitochondrion</keyword>
<feature type="transmembrane region" description="Helical" evidence="15">
    <location>
        <begin position="6"/>
        <end position="24"/>
    </location>
</feature>
<evidence type="ECO:0000256" key="2">
    <source>
        <dbReference type="ARBA" id="ARBA00005698"/>
    </source>
</evidence>
<dbReference type="EMBL" id="MW338734">
    <property type="protein sequence ID" value="QQV69885.1"/>
    <property type="molecule type" value="Genomic_DNA"/>
</dbReference>
<evidence type="ECO:0000256" key="14">
    <source>
        <dbReference type="ARBA" id="ARBA00049551"/>
    </source>
</evidence>
<evidence type="ECO:0000256" key="5">
    <source>
        <dbReference type="ARBA" id="ARBA00022448"/>
    </source>
</evidence>
<evidence type="ECO:0000256" key="9">
    <source>
        <dbReference type="ARBA" id="ARBA00022982"/>
    </source>
</evidence>
<geneLocation type="mitochondrion" evidence="16"/>
<accession>A0A7U0IVD9</accession>
<sequence length="178" mass="18882">MMEGLLMSFQYIWLAGFVIGVIGIMTNPSPYFAALGLVMCSAATCCILVFGGSTFLAVVLFLIYLGGMLVVFAFTAALAADPFPEGTLEAAPYEFLILVVLGISLLVAQSWRTCYNFAVGGFNNLKEFLMAPTDTSGVSMLYSFGGVMVVVCALALLVTLFVVLELTRGSARGALRAP</sequence>
<evidence type="ECO:0000256" key="15">
    <source>
        <dbReference type="RuleBase" id="RU004430"/>
    </source>
</evidence>
<dbReference type="RefSeq" id="YP_010148968.1">
    <property type="nucleotide sequence ID" value="NC_057117.1"/>
</dbReference>
<evidence type="ECO:0000256" key="11">
    <source>
        <dbReference type="ARBA" id="ARBA00023027"/>
    </source>
</evidence>
<evidence type="ECO:0000313" key="16">
    <source>
        <dbReference type="EMBL" id="QQV69885.1"/>
    </source>
</evidence>
<protein>
    <recommendedName>
        <fullName evidence="4 15">NADH-ubiquinone oxidoreductase chain 6</fullName>
        <ecNumber evidence="3 15">7.1.1.2</ecNumber>
    </recommendedName>
</protein>
<reference evidence="16" key="1">
    <citation type="submission" date="2020-12" db="EMBL/GenBank/DDBJ databases">
        <title>The complete mitochondrial genome of Sardinops sagax (Jenyns, 1842) (Clupeiformes: Clupeidae) and phylogenetic analyses of Sardines.</title>
        <authorList>
            <person name="Tang F."/>
            <person name="Chen W."/>
        </authorList>
    </citation>
    <scope>NUCLEOTIDE SEQUENCE</scope>
</reference>
<keyword evidence="8 15" id="KW-1278">Translocase</keyword>